<dbReference type="EMBL" id="UINC01071860">
    <property type="protein sequence ID" value="SVC07094.1"/>
    <property type="molecule type" value="Genomic_DNA"/>
</dbReference>
<evidence type="ECO:0000313" key="2">
    <source>
        <dbReference type="EMBL" id="SVC07094.1"/>
    </source>
</evidence>
<reference evidence="2" key="1">
    <citation type="submission" date="2018-05" db="EMBL/GenBank/DDBJ databases">
        <authorList>
            <person name="Lanie J.A."/>
            <person name="Ng W.-L."/>
            <person name="Kazmierczak K.M."/>
            <person name="Andrzejewski T.M."/>
            <person name="Davidsen T.M."/>
            <person name="Wayne K.J."/>
            <person name="Tettelin H."/>
            <person name="Glass J.I."/>
            <person name="Rusch D."/>
            <person name="Podicherti R."/>
            <person name="Tsui H.-C.T."/>
            <person name="Winkler M.E."/>
        </authorList>
    </citation>
    <scope>NUCLEOTIDE SEQUENCE</scope>
</reference>
<feature type="non-terminal residue" evidence="2">
    <location>
        <position position="167"/>
    </location>
</feature>
<gene>
    <name evidence="2" type="ORF">METZ01_LOCUS259948</name>
</gene>
<dbReference type="Gene3D" id="3.20.20.140">
    <property type="entry name" value="Metal-dependent hydrolases"/>
    <property type="match status" value="1"/>
</dbReference>
<dbReference type="SUPFAM" id="SSF89550">
    <property type="entry name" value="PHP domain-like"/>
    <property type="match status" value="1"/>
</dbReference>
<dbReference type="Pfam" id="PF02811">
    <property type="entry name" value="PHP"/>
    <property type="match status" value="1"/>
</dbReference>
<dbReference type="CDD" id="cd07432">
    <property type="entry name" value="PHP_HisPPase"/>
    <property type="match status" value="1"/>
</dbReference>
<evidence type="ECO:0000259" key="1">
    <source>
        <dbReference type="SMART" id="SM00481"/>
    </source>
</evidence>
<dbReference type="PANTHER" id="PTHR42924">
    <property type="entry name" value="EXONUCLEASE"/>
    <property type="match status" value="1"/>
</dbReference>
<dbReference type="InterPro" id="IPR003141">
    <property type="entry name" value="Pol/His_phosphatase_N"/>
</dbReference>
<dbReference type="AlphaFoldDB" id="A0A382J4L1"/>
<dbReference type="InterPro" id="IPR016195">
    <property type="entry name" value="Pol/histidinol_Pase-like"/>
</dbReference>
<dbReference type="InterPro" id="IPR052018">
    <property type="entry name" value="PHP_domain"/>
</dbReference>
<organism evidence="2">
    <name type="scientific">marine metagenome</name>
    <dbReference type="NCBI Taxonomy" id="408172"/>
    <lineage>
        <taxon>unclassified sequences</taxon>
        <taxon>metagenomes</taxon>
        <taxon>ecological metagenomes</taxon>
    </lineage>
</organism>
<feature type="domain" description="Polymerase/histidinol phosphatase N-terminal" evidence="1">
    <location>
        <begin position="4"/>
        <end position="67"/>
    </location>
</feature>
<accession>A0A382J4L1</accession>
<dbReference type="InterPro" id="IPR004013">
    <property type="entry name" value="PHP_dom"/>
</dbReference>
<protein>
    <recommendedName>
        <fullName evidence="1">Polymerase/histidinol phosphatase N-terminal domain-containing protein</fullName>
    </recommendedName>
</protein>
<dbReference type="SMART" id="SM00481">
    <property type="entry name" value="POLIIIAc"/>
    <property type="match status" value="1"/>
</dbReference>
<name>A0A382J4L1_9ZZZZ</name>
<dbReference type="GO" id="GO:0035312">
    <property type="term" value="F:5'-3' DNA exonuclease activity"/>
    <property type="evidence" value="ECO:0007669"/>
    <property type="project" value="TreeGrafter"/>
</dbReference>
<dbReference type="GO" id="GO:0004534">
    <property type="term" value="F:5'-3' RNA exonuclease activity"/>
    <property type="evidence" value="ECO:0007669"/>
    <property type="project" value="TreeGrafter"/>
</dbReference>
<sequence length="167" mass="18176">MLKADFHIHTNYSPDSEVSPEQLVERCLKVGLNCIAVTDHNTIEGALAVKELAPFTVIIGEEIRSTQGEITGLFLTECIPADLPPADTVKLIKDQGGIVSIPHPFDRFRSEVISAAALESITDFADIVEIFNARNSMSADDRKARTYAQDHGLLTSAVSDAHTTIEL</sequence>
<dbReference type="PANTHER" id="PTHR42924:SF3">
    <property type="entry name" value="POLYMERASE_HISTIDINOL PHOSPHATASE N-TERMINAL DOMAIN-CONTAINING PROTEIN"/>
    <property type="match status" value="1"/>
</dbReference>
<proteinExistence type="predicted"/>